<protein>
    <submittedName>
        <fullName evidence="2">Uncharacterized protein</fullName>
    </submittedName>
</protein>
<dbReference type="EMBL" id="LAYC01000001">
    <property type="protein sequence ID" value="KYK62097.1"/>
    <property type="molecule type" value="Genomic_DNA"/>
</dbReference>
<feature type="compositionally biased region" description="Basic residues" evidence="1">
    <location>
        <begin position="170"/>
        <end position="185"/>
    </location>
</feature>
<evidence type="ECO:0000313" key="2">
    <source>
        <dbReference type="EMBL" id="KYK62097.1"/>
    </source>
</evidence>
<feature type="region of interest" description="Disordered" evidence="1">
    <location>
        <begin position="102"/>
        <end position="125"/>
    </location>
</feature>
<feature type="compositionally biased region" description="Polar residues" evidence="1">
    <location>
        <begin position="22"/>
        <end position="36"/>
    </location>
</feature>
<feature type="region of interest" description="Disordered" evidence="1">
    <location>
        <begin position="159"/>
        <end position="185"/>
    </location>
</feature>
<keyword evidence="3" id="KW-1185">Reference proteome</keyword>
<dbReference type="RefSeq" id="XP_040661449.1">
    <property type="nucleotide sequence ID" value="XM_040800566.1"/>
</dbReference>
<dbReference type="Proteomes" id="UP000076580">
    <property type="component" value="Chromosome 01"/>
</dbReference>
<name>A0A151GYC7_DRECN</name>
<dbReference type="AlphaFoldDB" id="A0A151GYC7"/>
<evidence type="ECO:0000256" key="1">
    <source>
        <dbReference type="SAM" id="MobiDB-lite"/>
    </source>
</evidence>
<accession>A0A151GYC7</accession>
<dbReference type="GeneID" id="63715885"/>
<gene>
    <name evidence="2" type="ORF">DCS_03242</name>
</gene>
<sequence length="253" mass="27203">MPSTSRSPARPVNRVNREASLVSKSCESASPVSNSPAEAVTSPKPYTLYALRSFAVVGSASLRHDISRPHHRSGAPFIACRPLPCRPSLPLINHEALAAVDSSKRAPKPTAAEEETDCSPPTSRFSHVPSASHCLPAAPGAYIGQAWVVHRFLHAYTSHGHGNKHEPRHLVKHGRGKLPQHQGHGRHGHLRRAIAALGLAAVCSLPSAVTIQSPSTAANQQSRRSRMVSHGRRDVACVTGDPFDLDRHRLILA</sequence>
<feature type="region of interest" description="Disordered" evidence="1">
    <location>
        <begin position="1"/>
        <end position="40"/>
    </location>
</feature>
<organism evidence="2 3">
    <name type="scientific">Drechmeria coniospora</name>
    <name type="common">Nematophagous fungus</name>
    <name type="synonym">Meria coniospora</name>
    <dbReference type="NCBI Taxonomy" id="98403"/>
    <lineage>
        <taxon>Eukaryota</taxon>
        <taxon>Fungi</taxon>
        <taxon>Dikarya</taxon>
        <taxon>Ascomycota</taxon>
        <taxon>Pezizomycotina</taxon>
        <taxon>Sordariomycetes</taxon>
        <taxon>Hypocreomycetidae</taxon>
        <taxon>Hypocreales</taxon>
        <taxon>Ophiocordycipitaceae</taxon>
        <taxon>Drechmeria</taxon>
    </lineage>
</organism>
<evidence type="ECO:0000313" key="3">
    <source>
        <dbReference type="Proteomes" id="UP000076580"/>
    </source>
</evidence>
<dbReference type="InParanoid" id="A0A151GYC7"/>
<reference evidence="2 3" key="1">
    <citation type="journal article" date="2016" name="Sci. Rep.">
        <title>Insights into Adaptations to a Near-Obligate Nematode Endoparasitic Lifestyle from the Finished Genome of Drechmeria coniospora.</title>
        <authorList>
            <person name="Zhang L."/>
            <person name="Zhou Z."/>
            <person name="Guo Q."/>
            <person name="Fokkens L."/>
            <person name="Miskei M."/>
            <person name="Pocsi I."/>
            <person name="Zhang W."/>
            <person name="Chen M."/>
            <person name="Wang L."/>
            <person name="Sun Y."/>
            <person name="Donzelli B.G."/>
            <person name="Gibson D.M."/>
            <person name="Nelson D.R."/>
            <person name="Luo J.G."/>
            <person name="Rep M."/>
            <person name="Liu H."/>
            <person name="Yang S."/>
            <person name="Wang J."/>
            <person name="Krasnoff S.B."/>
            <person name="Xu Y."/>
            <person name="Molnar I."/>
            <person name="Lin M."/>
        </authorList>
    </citation>
    <scope>NUCLEOTIDE SEQUENCE [LARGE SCALE GENOMIC DNA]</scope>
    <source>
        <strain evidence="2 3">ARSEF 6962</strain>
    </source>
</reference>
<comment type="caution">
    <text evidence="2">The sequence shown here is derived from an EMBL/GenBank/DDBJ whole genome shotgun (WGS) entry which is preliminary data.</text>
</comment>
<proteinExistence type="predicted"/>